<dbReference type="PANTHER" id="PTHR33164:SF95">
    <property type="entry name" value="TRANSCRIPTIONAL REGULATOR"/>
    <property type="match status" value="1"/>
</dbReference>
<comment type="caution">
    <text evidence="5">The sequence shown here is derived from an EMBL/GenBank/DDBJ whole genome shotgun (WGS) entry which is preliminary data.</text>
</comment>
<evidence type="ECO:0000259" key="4">
    <source>
        <dbReference type="PROSITE" id="PS50995"/>
    </source>
</evidence>
<dbReference type="InterPro" id="IPR039422">
    <property type="entry name" value="MarR/SlyA-like"/>
</dbReference>
<dbReference type="Proteomes" id="UP001595973">
    <property type="component" value="Unassembled WGS sequence"/>
</dbReference>
<evidence type="ECO:0000313" key="6">
    <source>
        <dbReference type="Proteomes" id="UP001595973"/>
    </source>
</evidence>
<dbReference type="PANTHER" id="PTHR33164">
    <property type="entry name" value="TRANSCRIPTIONAL REGULATOR, MARR FAMILY"/>
    <property type="match status" value="1"/>
</dbReference>
<reference evidence="6" key="1">
    <citation type="journal article" date="2019" name="Int. J. Syst. Evol. Microbiol.">
        <title>The Global Catalogue of Microorganisms (GCM) 10K type strain sequencing project: providing services to taxonomists for standard genome sequencing and annotation.</title>
        <authorList>
            <consortium name="The Broad Institute Genomics Platform"/>
            <consortium name="The Broad Institute Genome Sequencing Center for Infectious Disease"/>
            <person name="Wu L."/>
            <person name="Ma J."/>
        </authorList>
    </citation>
    <scope>NUCLEOTIDE SEQUENCE [LARGE SCALE GENOMIC DNA]</scope>
    <source>
        <strain evidence="6">CGMCC 4.7283</strain>
    </source>
</reference>
<evidence type="ECO:0000313" key="5">
    <source>
        <dbReference type="EMBL" id="MFC4671270.1"/>
    </source>
</evidence>
<dbReference type="PRINTS" id="PR00598">
    <property type="entry name" value="HTHMARR"/>
</dbReference>
<feature type="domain" description="HTH marR-type" evidence="4">
    <location>
        <begin position="1"/>
        <end position="138"/>
    </location>
</feature>
<keyword evidence="6" id="KW-1185">Reference proteome</keyword>
<dbReference type="InterPro" id="IPR000835">
    <property type="entry name" value="HTH_MarR-typ"/>
</dbReference>
<protein>
    <submittedName>
        <fullName evidence="5">MarR family winged helix-turn-helix transcriptional regulator</fullName>
    </submittedName>
</protein>
<proteinExistence type="predicted"/>
<dbReference type="Gene3D" id="1.10.10.10">
    <property type="entry name" value="Winged helix-like DNA-binding domain superfamily/Winged helix DNA-binding domain"/>
    <property type="match status" value="1"/>
</dbReference>
<gene>
    <name evidence="5" type="ORF">ACFO5X_22150</name>
</gene>
<keyword evidence="2" id="KW-0238">DNA-binding</keyword>
<dbReference type="InterPro" id="IPR036390">
    <property type="entry name" value="WH_DNA-bd_sf"/>
</dbReference>
<evidence type="ECO:0000256" key="3">
    <source>
        <dbReference type="ARBA" id="ARBA00023163"/>
    </source>
</evidence>
<dbReference type="SUPFAM" id="SSF46785">
    <property type="entry name" value="Winged helix' DNA-binding domain"/>
    <property type="match status" value="1"/>
</dbReference>
<organism evidence="5 6">
    <name type="scientific">Seohaeicola nanhaiensis</name>
    <dbReference type="NCBI Taxonomy" id="1387282"/>
    <lineage>
        <taxon>Bacteria</taxon>
        <taxon>Pseudomonadati</taxon>
        <taxon>Pseudomonadota</taxon>
        <taxon>Alphaproteobacteria</taxon>
        <taxon>Rhodobacterales</taxon>
        <taxon>Roseobacteraceae</taxon>
        <taxon>Seohaeicola</taxon>
    </lineage>
</organism>
<dbReference type="PROSITE" id="PS50995">
    <property type="entry name" value="HTH_MARR_2"/>
    <property type="match status" value="1"/>
</dbReference>
<name>A0ABV9KMT9_9RHOB</name>
<keyword evidence="1" id="KW-0805">Transcription regulation</keyword>
<dbReference type="InterPro" id="IPR036388">
    <property type="entry name" value="WH-like_DNA-bd_sf"/>
</dbReference>
<sequence>MEIHHMPGHLVRRLNQISTGLFMDRMAAAGLSLTPVQFAALNALTEHPGIDQATLAGLVAYDRATLGKVIDRLEERGAVRRDVSQADRRAKVLNLTDEGWTLYRTALPHVQAVQPQILGGLSDSERAQFLDLLDKVTMAGNALSRAPLRPVED</sequence>
<dbReference type="RefSeq" id="WP_380721602.1">
    <property type="nucleotide sequence ID" value="NZ_JBHSGI010000033.1"/>
</dbReference>
<dbReference type="EMBL" id="JBHSGI010000033">
    <property type="protein sequence ID" value="MFC4671270.1"/>
    <property type="molecule type" value="Genomic_DNA"/>
</dbReference>
<keyword evidence="3" id="KW-0804">Transcription</keyword>
<dbReference type="InterPro" id="IPR023187">
    <property type="entry name" value="Tscrpt_reg_MarR-type_CS"/>
</dbReference>
<evidence type="ECO:0000256" key="2">
    <source>
        <dbReference type="ARBA" id="ARBA00023125"/>
    </source>
</evidence>
<accession>A0ABV9KMT9</accession>
<evidence type="ECO:0000256" key="1">
    <source>
        <dbReference type="ARBA" id="ARBA00023015"/>
    </source>
</evidence>
<dbReference type="PROSITE" id="PS01117">
    <property type="entry name" value="HTH_MARR_1"/>
    <property type="match status" value="1"/>
</dbReference>
<dbReference type="Pfam" id="PF01047">
    <property type="entry name" value="MarR"/>
    <property type="match status" value="1"/>
</dbReference>
<dbReference type="SMART" id="SM00347">
    <property type="entry name" value="HTH_MARR"/>
    <property type="match status" value="1"/>
</dbReference>